<dbReference type="Proteomes" id="UP000038045">
    <property type="component" value="Unplaced"/>
</dbReference>
<accession>A0A0N4ZYW5</accession>
<feature type="compositionally biased region" description="Polar residues" evidence="1">
    <location>
        <begin position="83"/>
        <end position="96"/>
    </location>
</feature>
<dbReference type="AlphaFoldDB" id="A0A0N4ZYW5"/>
<feature type="compositionally biased region" description="Polar residues" evidence="1">
    <location>
        <begin position="41"/>
        <end position="66"/>
    </location>
</feature>
<keyword evidence="2" id="KW-0812">Transmembrane</keyword>
<evidence type="ECO:0000256" key="2">
    <source>
        <dbReference type="SAM" id="Phobius"/>
    </source>
</evidence>
<feature type="compositionally biased region" description="Low complexity" evidence="1">
    <location>
        <begin position="67"/>
        <end position="77"/>
    </location>
</feature>
<protein>
    <submittedName>
        <fullName evidence="4">Uncharacterized protein</fullName>
    </submittedName>
</protein>
<organism evidence="3 4">
    <name type="scientific">Parastrongyloides trichosuri</name>
    <name type="common">Possum-specific nematode worm</name>
    <dbReference type="NCBI Taxonomy" id="131310"/>
    <lineage>
        <taxon>Eukaryota</taxon>
        <taxon>Metazoa</taxon>
        <taxon>Ecdysozoa</taxon>
        <taxon>Nematoda</taxon>
        <taxon>Chromadorea</taxon>
        <taxon>Rhabditida</taxon>
        <taxon>Tylenchina</taxon>
        <taxon>Panagrolaimomorpha</taxon>
        <taxon>Strongyloidoidea</taxon>
        <taxon>Strongyloididae</taxon>
        <taxon>Parastrongyloides</taxon>
    </lineage>
</organism>
<feature type="region of interest" description="Disordered" evidence="1">
    <location>
        <begin position="191"/>
        <end position="218"/>
    </location>
</feature>
<evidence type="ECO:0000256" key="1">
    <source>
        <dbReference type="SAM" id="MobiDB-lite"/>
    </source>
</evidence>
<feature type="transmembrane region" description="Helical" evidence="2">
    <location>
        <begin position="156"/>
        <end position="181"/>
    </location>
</feature>
<sequence length="336" mass="38100">MAEEDLYTTIPPCDPNNDPLFQPDTGCLALSGRTQEDDNTSHNGTNQNNVTQDSTNISETNTKSNVTDATTLSSTTTGAPEELTTQTEPTNTIPNNVELTISTSTPQTPWVPIEKTTLKPGLIKNNDSINPNINKPGKYNKEFNGKHQFMGQYINYIYILIGVTICVILLVFFITLYCIFFRMKDNKTNSKKHQFKSMPKSKKDKKKQDNKRINKKETKIEISNKVDPSFEVLQQLRNKTKTDGSYHQLLSYQSPYRSSTLSSHSFSSMDISTFSNREHGSEGDKQCEFPCCNKKPIPKYYYVFGEDGWQHDDKNLSLFSFQISSQDSSESSRKGR</sequence>
<feature type="compositionally biased region" description="Basic and acidic residues" evidence="1">
    <location>
        <begin position="206"/>
        <end position="218"/>
    </location>
</feature>
<reference evidence="4" key="1">
    <citation type="submission" date="2017-02" db="UniProtKB">
        <authorList>
            <consortium name="WormBaseParasite"/>
        </authorList>
    </citation>
    <scope>IDENTIFICATION</scope>
</reference>
<keyword evidence="2" id="KW-0472">Membrane</keyword>
<evidence type="ECO:0000313" key="3">
    <source>
        <dbReference type="Proteomes" id="UP000038045"/>
    </source>
</evidence>
<keyword evidence="2" id="KW-1133">Transmembrane helix</keyword>
<proteinExistence type="predicted"/>
<dbReference type="WBParaSite" id="PTRK_0001398000.1">
    <property type="protein sequence ID" value="PTRK_0001398000.1"/>
    <property type="gene ID" value="PTRK_0001398000"/>
</dbReference>
<name>A0A0N4ZYW5_PARTI</name>
<feature type="region of interest" description="Disordered" evidence="1">
    <location>
        <begin position="1"/>
        <end position="96"/>
    </location>
</feature>
<evidence type="ECO:0000313" key="4">
    <source>
        <dbReference type="WBParaSite" id="PTRK_0001398000.1"/>
    </source>
</evidence>
<feature type="compositionally biased region" description="Basic residues" evidence="1">
    <location>
        <begin position="191"/>
        <end position="205"/>
    </location>
</feature>
<keyword evidence="3" id="KW-1185">Reference proteome</keyword>